<name>A0A1M7SNC7_9BACT</name>
<feature type="region of interest" description="Disordered" evidence="4">
    <location>
        <begin position="390"/>
        <end position="420"/>
    </location>
</feature>
<dbReference type="Gene3D" id="1.25.40.10">
    <property type="entry name" value="Tetratricopeptide repeat domain"/>
    <property type="match status" value="2"/>
</dbReference>
<evidence type="ECO:0000256" key="3">
    <source>
        <dbReference type="ARBA" id="ARBA00022801"/>
    </source>
</evidence>
<dbReference type="Pfam" id="PF13174">
    <property type="entry name" value="TPR_6"/>
    <property type="match status" value="1"/>
</dbReference>
<feature type="compositionally biased region" description="Polar residues" evidence="4">
    <location>
        <begin position="210"/>
        <end position="230"/>
    </location>
</feature>
<dbReference type="InterPro" id="IPR011990">
    <property type="entry name" value="TPR-like_helical_dom_sf"/>
</dbReference>
<organism evidence="7 8">
    <name type="scientific">Desulfovibrio litoralis DSM 11393</name>
    <dbReference type="NCBI Taxonomy" id="1121455"/>
    <lineage>
        <taxon>Bacteria</taxon>
        <taxon>Pseudomonadati</taxon>
        <taxon>Thermodesulfobacteriota</taxon>
        <taxon>Desulfovibrionia</taxon>
        <taxon>Desulfovibrionales</taxon>
        <taxon>Desulfovibrionaceae</taxon>
        <taxon>Desulfovibrio</taxon>
    </lineage>
</organism>
<feature type="domain" description="MurNAc-LAA" evidence="6">
    <location>
        <begin position="493"/>
        <end position="644"/>
    </location>
</feature>
<dbReference type="Gene3D" id="3.40.630.40">
    <property type="entry name" value="Zn-dependent exopeptidases"/>
    <property type="match status" value="1"/>
</dbReference>
<accession>A0A1M7SNC7</accession>
<dbReference type="InterPro" id="IPR002508">
    <property type="entry name" value="MurNAc-LAA_cat"/>
</dbReference>
<proteinExistence type="predicted"/>
<gene>
    <name evidence="7" type="ORF">SAMN02745728_01067</name>
</gene>
<keyword evidence="5" id="KW-1133">Transmembrane helix</keyword>
<dbReference type="EC" id="3.5.1.28" evidence="2"/>
<dbReference type="InterPro" id="IPR050695">
    <property type="entry name" value="N-acetylmuramoyl_amidase_3"/>
</dbReference>
<dbReference type="PANTHER" id="PTHR30404">
    <property type="entry name" value="N-ACETYLMURAMOYL-L-ALANINE AMIDASE"/>
    <property type="match status" value="1"/>
</dbReference>
<dbReference type="Pfam" id="PF01520">
    <property type="entry name" value="Amidase_3"/>
    <property type="match status" value="1"/>
</dbReference>
<dbReference type="InterPro" id="IPR019734">
    <property type="entry name" value="TPR_rpt"/>
</dbReference>
<dbReference type="RefSeq" id="WP_072696756.1">
    <property type="nucleotide sequence ID" value="NZ_FRDI01000004.1"/>
</dbReference>
<keyword evidence="8" id="KW-1185">Reference proteome</keyword>
<dbReference type="PANTHER" id="PTHR30404:SF0">
    <property type="entry name" value="N-ACETYLMURAMOYL-L-ALANINE AMIDASE AMIC"/>
    <property type="match status" value="1"/>
</dbReference>
<dbReference type="OrthoDB" id="9806267at2"/>
<dbReference type="SUPFAM" id="SSF53187">
    <property type="entry name" value="Zn-dependent exopeptidases"/>
    <property type="match status" value="1"/>
</dbReference>
<reference evidence="7 8" key="1">
    <citation type="submission" date="2016-12" db="EMBL/GenBank/DDBJ databases">
        <authorList>
            <person name="Song W.-J."/>
            <person name="Kurnit D.M."/>
        </authorList>
    </citation>
    <scope>NUCLEOTIDE SEQUENCE [LARGE SCALE GENOMIC DNA]</scope>
    <source>
        <strain evidence="7 8">DSM 11393</strain>
    </source>
</reference>
<dbReference type="CDD" id="cd02696">
    <property type="entry name" value="MurNAc-LAA"/>
    <property type="match status" value="1"/>
</dbReference>
<dbReference type="GO" id="GO:0009253">
    <property type="term" value="P:peptidoglycan catabolic process"/>
    <property type="evidence" value="ECO:0007669"/>
    <property type="project" value="InterPro"/>
</dbReference>
<dbReference type="EMBL" id="FRDI01000004">
    <property type="protein sequence ID" value="SHN59928.1"/>
    <property type="molecule type" value="Genomic_DNA"/>
</dbReference>
<feature type="region of interest" description="Disordered" evidence="4">
    <location>
        <begin position="210"/>
        <end position="235"/>
    </location>
</feature>
<dbReference type="Proteomes" id="UP000186469">
    <property type="component" value="Unassembled WGS sequence"/>
</dbReference>
<evidence type="ECO:0000256" key="4">
    <source>
        <dbReference type="SAM" id="MobiDB-lite"/>
    </source>
</evidence>
<keyword evidence="5" id="KW-0812">Transmembrane</keyword>
<sequence>MINNKHFYIKPFLINFVVILLVQGLFCSIFFQAAFAAPNNSATKKYDALLVEYNKLKANKDKVRFRHNWEKIINDFDELNRSNDKALATKSLFQQAKIAESLSQYTRASQDVKKAISLFNEFIKRYPKSEFIDNALYSRGLLLLALNSETAAQKDFELIIAKYKKSEFVDNAKSELEKIKKDKPKVANPVIPTTNDKFEALHTELLNNSKNDQKNTVKPNIQENKTTVNNEPDPDKAQKLYAQAVKEWKETQTKNSKAVKNEVWKKLAEDFYQAYLTAPNGEVAPKALYQAAKAYESLALRTQKNADWEQVATSYLLLEKNFPENSLADDALYSAALIFKDKLKQVDTAKVHFSSILSLSKKGDMYGKAQKQLSSLTAVNAVNVAKENVSKKNTKLEEQKEKNTEPKVDPKVDSKGNSPVPTRLVEQLGLDIKTIMIDAGHGGKDPGAVGNGLTEKKIVLNMAKKLGEKLTKMGFKVVYSRDKDVFIPLQKRPMFANSKKVDLFVSLHINANPDSQVSGIETYYLDVASNSGAIKVAARENGVSIGKISDLQAILADFMLGSKLSESRDIAKLVLENMKTSVRGGNLKVSDNGVRSAPFYVLMGAKMPAVLVEAGYLTNSNDLELLKNDLYLQKITDGIANAIMIYKKNITNIAQR</sequence>
<evidence type="ECO:0000313" key="7">
    <source>
        <dbReference type="EMBL" id="SHN59928.1"/>
    </source>
</evidence>
<feature type="compositionally biased region" description="Basic and acidic residues" evidence="4">
    <location>
        <begin position="390"/>
        <end position="414"/>
    </location>
</feature>
<dbReference type="FunFam" id="3.40.630.40:FF:000005">
    <property type="entry name" value="N-acetylmuramoyl-L-alanine amidase (AmiA)"/>
    <property type="match status" value="1"/>
</dbReference>
<dbReference type="AlphaFoldDB" id="A0A1M7SNC7"/>
<evidence type="ECO:0000256" key="1">
    <source>
        <dbReference type="ARBA" id="ARBA00001561"/>
    </source>
</evidence>
<evidence type="ECO:0000256" key="5">
    <source>
        <dbReference type="SAM" id="Phobius"/>
    </source>
</evidence>
<feature type="transmembrane region" description="Helical" evidence="5">
    <location>
        <begin position="12"/>
        <end position="35"/>
    </location>
</feature>
<evidence type="ECO:0000256" key="2">
    <source>
        <dbReference type="ARBA" id="ARBA00011901"/>
    </source>
</evidence>
<dbReference type="GO" id="GO:0008745">
    <property type="term" value="F:N-acetylmuramoyl-L-alanine amidase activity"/>
    <property type="evidence" value="ECO:0007669"/>
    <property type="project" value="UniProtKB-EC"/>
</dbReference>
<dbReference type="SMART" id="SM00646">
    <property type="entry name" value="Ami_3"/>
    <property type="match status" value="1"/>
</dbReference>
<dbReference type="GO" id="GO:0030288">
    <property type="term" value="C:outer membrane-bounded periplasmic space"/>
    <property type="evidence" value="ECO:0007669"/>
    <property type="project" value="TreeGrafter"/>
</dbReference>
<dbReference type="SUPFAM" id="SSF48452">
    <property type="entry name" value="TPR-like"/>
    <property type="match status" value="1"/>
</dbReference>
<comment type="catalytic activity">
    <reaction evidence="1">
        <text>Hydrolyzes the link between N-acetylmuramoyl residues and L-amino acid residues in certain cell-wall glycopeptides.</text>
        <dbReference type="EC" id="3.5.1.28"/>
    </reaction>
</comment>
<keyword evidence="5" id="KW-0472">Membrane</keyword>
<dbReference type="STRING" id="1121455.SAMN02745728_01067"/>
<evidence type="ECO:0000259" key="6">
    <source>
        <dbReference type="SMART" id="SM00646"/>
    </source>
</evidence>
<keyword evidence="3" id="KW-0378">Hydrolase</keyword>
<evidence type="ECO:0000313" key="8">
    <source>
        <dbReference type="Proteomes" id="UP000186469"/>
    </source>
</evidence>
<protein>
    <recommendedName>
        <fullName evidence="2">N-acetylmuramoyl-L-alanine amidase</fullName>
        <ecNumber evidence="2">3.5.1.28</ecNumber>
    </recommendedName>
</protein>